<dbReference type="EMBL" id="BBRZ01000146">
    <property type="protein sequence ID" value="GAM59375.1"/>
    <property type="molecule type" value="Genomic_DNA"/>
</dbReference>
<accession>A0A0B8NXV9</accession>
<keyword evidence="2" id="KW-1185">Reference proteome</keyword>
<reference evidence="1 2" key="1">
    <citation type="submission" date="2015-01" db="EMBL/GenBank/DDBJ databases">
        <title>Vibrio sp. C1 JCM 19231 whole genome shotgun sequence.</title>
        <authorList>
            <person name="Sawabe T."/>
            <person name="Meirelles P."/>
            <person name="Feng G."/>
            <person name="Sayaka M."/>
            <person name="Hattori M."/>
            <person name="Ohkuma M."/>
        </authorList>
    </citation>
    <scope>NUCLEOTIDE SEQUENCE [LARGE SCALE GENOMIC DNA]</scope>
    <source>
        <strain evidence="2">JCM 19231</strain>
    </source>
</reference>
<reference evidence="1 2" key="2">
    <citation type="submission" date="2015-01" db="EMBL/GenBank/DDBJ databases">
        <authorList>
            <consortium name="NBRP consortium"/>
            <person name="Sawabe T."/>
            <person name="Meirelles P."/>
            <person name="Feng G."/>
            <person name="Sayaka M."/>
            <person name="Hattori M."/>
            <person name="Ohkuma M."/>
        </authorList>
    </citation>
    <scope>NUCLEOTIDE SEQUENCE [LARGE SCALE GENOMIC DNA]</scope>
    <source>
        <strain evidence="2">JCM 19231</strain>
    </source>
</reference>
<proteinExistence type="predicted"/>
<dbReference type="AlphaFoldDB" id="A0A0B8NXV9"/>
<evidence type="ECO:0000313" key="1">
    <source>
        <dbReference type="EMBL" id="GAM59375.1"/>
    </source>
</evidence>
<protein>
    <submittedName>
        <fullName evidence="1">Uncharacterized protein</fullName>
    </submittedName>
</protein>
<organism evidence="1 2">
    <name type="scientific">Vibrio ishigakensis</name>
    <dbReference type="NCBI Taxonomy" id="1481914"/>
    <lineage>
        <taxon>Bacteria</taxon>
        <taxon>Pseudomonadati</taxon>
        <taxon>Pseudomonadota</taxon>
        <taxon>Gammaproteobacteria</taxon>
        <taxon>Vibrionales</taxon>
        <taxon>Vibrionaceae</taxon>
        <taxon>Vibrio</taxon>
    </lineage>
</organism>
<sequence length="114" mass="13262">MVKEQAAQLEEFCHQGAEYHERRVFDAISSSEYIAWDEISLVDTSSRLNYTETILDEEHDKIITCDMVINYIYDDKEIALNTSFQVLMKEKQTVSNTQITDEAVTDFIVRVMVN</sequence>
<gene>
    <name evidence="1" type="ORF">JCM19231_1729</name>
</gene>
<dbReference type="Proteomes" id="UP000031671">
    <property type="component" value="Unassembled WGS sequence"/>
</dbReference>
<comment type="caution">
    <text evidence="1">The sequence shown here is derived from an EMBL/GenBank/DDBJ whole genome shotgun (WGS) entry which is preliminary data.</text>
</comment>
<name>A0A0B8NXV9_9VIBR</name>
<evidence type="ECO:0000313" key="2">
    <source>
        <dbReference type="Proteomes" id="UP000031671"/>
    </source>
</evidence>